<dbReference type="Pfam" id="PF00201">
    <property type="entry name" value="UDPGT"/>
    <property type="match status" value="1"/>
</dbReference>
<dbReference type="PANTHER" id="PTHR48048:SF76">
    <property type="entry name" value="UDP-GLYCOSYLTRANSFERASE 708D1-LIKE"/>
    <property type="match status" value="1"/>
</dbReference>
<dbReference type="AlphaFoldDB" id="A0A1Q3B6X5"/>
<sequence length="473" mass="52285">MSDSGDLHLHPHVALLPSAGMGHLTPFLRLAASLVHQKCRVTVLTIHPSVSHAESQLISRFFSAFPQVTQMHFPLLPVDPSTAKSEDPFWLQRDAIRRSAYLLSPLLSTLSPPLSALIYDEFLVSPLIPISTSLSLPGYTFFTSSARMCCLFASLSTSVADKINSGSYRLSDHLEIQVTPPIPVSSIPPLFMNPNSILGTILKEDSREVIKSNGILINTFEMLEQDSLDALNKGRVRKGLPPVYAIGPLEPCEFEIGERGLPLKWLNDQPAGSVVYVSFGSRTASIMEQIREIGHGLVGSGYRFIWVVKTKEVDRDEEEELHEVLGHELMQKIQGKGLVVKHWVDQSEILGHKAVGGFLSHSGWNSSMEAAYHGVRMLAWPQHGDQKINAEVVEMSGLGLWVRSWGWGHEVVVKGEEIGERIKEMMESESSSLLRVEAAHVGEEARKAVGVCGSSETTLKELIQEWNDIKAFD</sequence>
<dbReference type="SUPFAM" id="SSF53756">
    <property type="entry name" value="UDP-Glycosyltransferase/glycogen phosphorylase"/>
    <property type="match status" value="1"/>
</dbReference>
<organism evidence="6 7">
    <name type="scientific">Cephalotus follicularis</name>
    <name type="common">Albany pitcher plant</name>
    <dbReference type="NCBI Taxonomy" id="3775"/>
    <lineage>
        <taxon>Eukaryota</taxon>
        <taxon>Viridiplantae</taxon>
        <taxon>Streptophyta</taxon>
        <taxon>Embryophyta</taxon>
        <taxon>Tracheophyta</taxon>
        <taxon>Spermatophyta</taxon>
        <taxon>Magnoliopsida</taxon>
        <taxon>eudicotyledons</taxon>
        <taxon>Gunneridae</taxon>
        <taxon>Pentapetalae</taxon>
        <taxon>rosids</taxon>
        <taxon>fabids</taxon>
        <taxon>Oxalidales</taxon>
        <taxon>Cephalotaceae</taxon>
        <taxon>Cephalotus</taxon>
    </lineage>
</organism>
<dbReference type="InParanoid" id="A0A1Q3B6X5"/>
<dbReference type="Proteomes" id="UP000187406">
    <property type="component" value="Unassembled WGS sequence"/>
</dbReference>
<keyword evidence="2 4" id="KW-0328">Glycosyltransferase</keyword>
<dbReference type="EC" id="2.4.1.-" evidence="5"/>
<comment type="similarity">
    <text evidence="1 4">Belongs to the UDP-glycosyltransferase family.</text>
</comment>
<dbReference type="CDD" id="cd03784">
    <property type="entry name" value="GT1_Gtf-like"/>
    <property type="match status" value="1"/>
</dbReference>
<evidence type="ECO:0000313" key="6">
    <source>
        <dbReference type="EMBL" id="GAV63777.1"/>
    </source>
</evidence>
<protein>
    <recommendedName>
        <fullName evidence="5">Glycosyltransferase</fullName>
        <ecNumber evidence="5">2.4.1.-</ecNumber>
    </recommendedName>
</protein>
<dbReference type="OrthoDB" id="5835829at2759"/>
<keyword evidence="3 4" id="KW-0808">Transferase</keyword>
<reference evidence="7" key="1">
    <citation type="submission" date="2016-04" db="EMBL/GenBank/DDBJ databases">
        <title>Cephalotus genome sequencing.</title>
        <authorList>
            <person name="Fukushima K."/>
            <person name="Hasebe M."/>
            <person name="Fang X."/>
        </authorList>
    </citation>
    <scope>NUCLEOTIDE SEQUENCE [LARGE SCALE GENOMIC DNA]</scope>
    <source>
        <strain evidence="7">cv. St1</strain>
    </source>
</reference>
<dbReference type="GO" id="GO:0035251">
    <property type="term" value="F:UDP-glucosyltransferase activity"/>
    <property type="evidence" value="ECO:0007669"/>
    <property type="project" value="InterPro"/>
</dbReference>
<comment type="caution">
    <text evidence="6">The sequence shown here is derived from an EMBL/GenBank/DDBJ whole genome shotgun (WGS) entry which is preliminary data.</text>
</comment>
<proteinExistence type="inferred from homology"/>
<dbReference type="PANTHER" id="PTHR48048">
    <property type="entry name" value="GLYCOSYLTRANSFERASE"/>
    <property type="match status" value="1"/>
</dbReference>
<dbReference type="InterPro" id="IPR035595">
    <property type="entry name" value="UDP_glycos_trans_CS"/>
</dbReference>
<evidence type="ECO:0000256" key="2">
    <source>
        <dbReference type="ARBA" id="ARBA00022676"/>
    </source>
</evidence>
<dbReference type="Gene3D" id="3.40.50.2000">
    <property type="entry name" value="Glycogen Phosphorylase B"/>
    <property type="match status" value="2"/>
</dbReference>
<evidence type="ECO:0000313" key="7">
    <source>
        <dbReference type="Proteomes" id="UP000187406"/>
    </source>
</evidence>
<evidence type="ECO:0000256" key="1">
    <source>
        <dbReference type="ARBA" id="ARBA00009995"/>
    </source>
</evidence>
<dbReference type="EMBL" id="BDDD01000321">
    <property type="protein sequence ID" value="GAV63777.1"/>
    <property type="molecule type" value="Genomic_DNA"/>
</dbReference>
<evidence type="ECO:0000256" key="5">
    <source>
        <dbReference type="RuleBase" id="RU362057"/>
    </source>
</evidence>
<gene>
    <name evidence="6" type="ORF">CFOL_v3_07295</name>
</gene>
<name>A0A1Q3B6X5_CEPFO</name>
<dbReference type="PROSITE" id="PS00375">
    <property type="entry name" value="UDPGT"/>
    <property type="match status" value="1"/>
</dbReference>
<accession>A0A1Q3B6X5</accession>
<dbReference type="InterPro" id="IPR002213">
    <property type="entry name" value="UDP_glucos_trans"/>
</dbReference>
<keyword evidence="7" id="KW-1185">Reference proteome</keyword>
<evidence type="ECO:0000256" key="4">
    <source>
        <dbReference type="RuleBase" id="RU003718"/>
    </source>
</evidence>
<dbReference type="FunFam" id="3.40.50.2000:FF:000060">
    <property type="entry name" value="Glycosyltransferase"/>
    <property type="match status" value="1"/>
</dbReference>
<dbReference type="InterPro" id="IPR050481">
    <property type="entry name" value="UDP-glycosyltransf_plant"/>
</dbReference>
<evidence type="ECO:0000256" key="3">
    <source>
        <dbReference type="ARBA" id="ARBA00022679"/>
    </source>
</evidence>